<name>A0A495DTC2_9FLAO</name>
<protein>
    <submittedName>
        <fullName evidence="3">2TM domain-containing protein</fullName>
    </submittedName>
</protein>
<comment type="caution">
    <text evidence="3">The sequence shown here is derived from an EMBL/GenBank/DDBJ whole genome shotgun (WGS) entry which is preliminary data.</text>
</comment>
<keyword evidence="1" id="KW-1133">Transmembrane helix</keyword>
<dbReference type="AlphaFoldDB" id="A0A495DTC2"/>
<evidence type="ECO:0000259" key="2">
    <source>
        <dbReference type="Pfam" id="PF13239"/>
    </source>
</evidence>
<feature type="transmembrane region" description="Helical" evidence="1">
    <location>
        <begin position="62"/>
        <end position="86"/>
    </location>
</feature>
<dbReference type="InterPro" id="IPR025698">
    <property type="entry name" value="2TM_dom"/>
</dbReference>
<organism evidence="3 4">
    <name type="scientific">Maribacter vaceletii</name>
    <dbReference type="NCBI Taxonomy" id="1206816"/>
    <lineage>
        <taxon>Bacteria</taxon>
        <taxon>Pseudomonadati</taxon>
        <taxon>Bacteroidota</taxon>
        <taxon>Flavobacteriia</taxon>
        <taxon>Flavobacteriales</taxon>
        <taxon>Flavobacteriaceae</taxon>
        <taxon>Maribacter</taxon>
    </lineage>
</organism>
<keyword evidence="1" id="KW-0472">Membrane</keyword>
<reference evidence="3 4" key="1">
    <citation type="submission" date="2018-10" db="EMBL/GenBank/DDBJ databases">
        <title>Genomic Encyclopedia of Archaeal and Bacterial Type Strains, Phase II (KMG-II): from individual species to whole genera.</title>
        <authorList>
            <person name="Goeker M."/>
        </authorList>
    </citation>
    <scope>NUCLEOTIDE SEQUENCE [LARGE SCALE GENOMIC DNA]</scope>
    <source>
        <strain evidence="3 4">DSM 25230</strain>
    </source>
</reference>
<evidence type="ECO:0000313" key="4">
    <source>
        <dbReference type="Proteomes" id="UP000269412"/>
    </source>
</evidence>
<evidence type="ECO:0000313" key="3">
    <source>
        <dbReference type="EMBL" id="RKR07892.1"/>
    </source>
</evidence>
<dbReference type="Proteomes" id="UP000269412">
    <property type="component" value="Unassembled WGS sequence"/>
</dbReference>
<keyword evidence="4" id="KW-1185">Reference proteome</keyword>
<accession>A0A495DTC2</accession>
<sequence length="115" mass="14162">MERRNIKAEKYEKAMDRVKTERKFYLAIVRLFIFSILLFFLNDSILQLFIDRGLDNEHIVYWVNWSLWCTPVIIAIILFIKGIWLFGFKNKSPRKWEERRIKKIMREEDSFKKLD</sequence>
<proteinExistence type="predicted"/>
<dbReference type="EMBL" id="RBIQ01000010">
    <property type="protein sequence ID" value="RKR07892.1"/>
    <property type="molecule type" value="Genomic_DNA"/>
</dbReference>
<evidence type="ECO:0000256" key="1">
    <source>
        <dbReference type="SAM" id="Phobius"/>
    </source>
</evidence>
<keyword evidence="1" id="KW-0812">Transmembrane</keyword>
<dbReference type="RefSeq" id="WP_121068665.1">
    <property type="nucleotide sequence ID" value="NZ_RBIQ01000010.1"/>
</dbReference>
<feature type="domain" description="2TM" evidence="2">
    <location>
        <begin position="12"/>
        <end position="105"/>
    </location>
</feature>
<gene>
    <name evidence="3" type="ORF">CLV91_2653</name>
</gene>
<feature type="transmembrane region" description="Helical" evidence="1">
    <location>
        <begin position="24"/>
        <end position="42"/>
    </location>
</feature>
<dbReference type="Pfam" id="PF13239">
    <property type="entry name" value="2TM"/>
    <property type="match status" value="1"/>
</dbReference>